<organism evidence="7 9">
    <name type="scientific">Yarrowia lipolytica</name>
    <name type="common">Candida lipolytica</name>
    <dbReference type="NCBI Taxonomy" id="4952"/>
    <lineage>
        <taxon>Eukaryota</taxon>
        <taxon>Fungi</taxon>
        <taxon>Dikarya</taxon>
        <taxon>Ascomycota</taxon>
        <taxon>Saccharomycotina</taxon>
        <taxon>Dipodascomycetes</taxon>
        <taxon>Dipodascales</taxon>
        <taxon>Dipodascales incertae sedis</taxon>
        <taxon>Yarrowia</taxon>
    </lineage>
</organism>
<protein>
    <recommendedName>
        <fullName evidence="4">Small ribosomal subunit protein mS41</fullName>
    </recommendedName>
    <alternativeName>
        <fullName evidence="5">Protein FYV4, mitochondrial</fullName>
    </alternativeName>
</protein>
<dbReference type="RefSeq" id="XP_504699.2">
    <property type="nucleotide sequence ID" value="XM_504699.2"/>
</dbReference>
<evidence type="ECO:0000256" key="3">
    <source>
        <dbReference type="ARBA" id="ARBA00023128"/>
    </source>
</evidence>
<evidence type="ECO:0000256" key="5">
    <source>
        <dbReference type="ARBA" id="ARBA00035341"/>
    </source>
</evidence>
<proteinExistence type="inferred from homology"/>
<dbReference type="EMBL" id="CP017557">
    <property type="protein sequence ID" value="AOW06308.1"/>
    <property type="molecule type" value="Genomic_DNA"/>
</dbReference>
<evidence type="ECO:0000259" key="6">
    <source>
        <dbReference type="SMART" id="SM01238"/>
    </source>
</evidence>
<dbReference type="OrthoDB" id="18595at2759"/>
<feature type="domain" description="Small ribosomal subunit protein mS41 SAM" evidence="6">
    <location>
        <begin position="32"/>
        <end position="87"/>
    </location>
</feature>
<dbReference type="SMART" id="SM01238">
    <property type="entry name" value="IGR"/>
    <property type="match status" value="1"/>
</dbReference>
<dbReference type="PANTHER" id="PTHR28235">
    <property type="entry name" value="PROTEIN FYV4, MITOCHONDRIAL"/>
    <property type="match status" value="1"/>
</dbReference>
<sequence>MLRVVAKAQYPAAVRCFSTSHAAFAKVSFESSEDFLKKIGRDTVKLAEKFETWDELKNSTSSDLKEKGIEARDRRYIMTQLYRYKNGEKIREIPRGKKTWGGERKRNLVQALFKAGQN</sequence>
<evidence type="ECO:0000256" key="4">
    <source>
        <dbReference type="ARBA" id="ARBA00035129"/>
    </source>
</evidence>
<evidence type="ECO:0000313" key="10">
    <source>
        <dbReference type="Proteomes" id="UP000256601"/>
    </source>
</evidence>
<dbReference type="InterPro" id="IPR019083">
    <property type="entry name" value="SAM_Ribosomal_mS41"/>
</dbReference>
<dbReference type="PANTHER" id="PTHR28235:SF1">
    <property type="entry name" value="SMALL RIBOSOMAL SUBUNIT PROTEIN MS41"/>
    <property type="match status" value="1"/>
</dbReference>
<dbReference type="GeneID" id="2911904"/>
<reference evidence="7 9" key="1">
    <citation type="journal article" date="2016" name="PLoS ONE">
        <title>Sequence Assembly of Yarrowia lipolytica Strain W29/CLIB89 Shows Transposable Element Diversity.</title>
        <authorList>
            <person name="Magnan C."/>
            <person name="Yu J."/>
            <person name="Chang I."/>
            <person name="Jahn E."/>
            <person name="Kanomata Y."/>
            <person name="Wu J."/>
            <person name="Zeller M."/>
            <person name="Oakes M."/>
            <person name="Baldi P."/>
            <person name="Sandmeyer S."/>
        </authorList>
    </citation>
    <scope>NUCLEOTIDE SEQUENCE [LARGE SCALE GENOMIC DNA]</scope>
    <source>
        <strain evidence="7">CLIB89</strain>
        <strain evidence="9">CLIB89(W29)</strain>
    </source>
</reference>
<dbReference type="OMA" id="KIREIPR"/>
<reference evidence="8 10" key="2">
    <citation type="submission" date="2018-07" db="EMBL/GenBank/DDBJ databases">
        <title>Draft Genome Assemblies for Five Robust Yarrowia lipolytica Strains Exhibiting High Lipid Production and Pentose Sugar Utilization and Sugar Alcohol Secretion from Undetoxified Lignocellulosic Biomass Hydrolysates.</title>
        <authorList>
            <consortium name="DOE Joint Genome Institute"/>
            <person name="Walker C."/>
            <person name="Ryu S."/>
            <person name="Na H."/>
            <person name="Zane M."/>
            <person name="LaButti K."/>
            <person name="Lipzen A."/>
            <person name="Haridas S."/>
            <person name="Barry K."/>
            <person name="Grigoriev I.V."/>
            <person name="Quarterman J."/>
            <person name="Slininger P."/>
            <person name="Dien B."/>
            <person name="Trinh C.T."/>
        </authorList>
    </citation>
    <scope>NUCLEOTIDE SEQUENCE [LARGE SCALE GENOMIC DNA]</scope>
    <source>
        <strain evidence="8 10">YB392</strain>
    </source>
</reference>
<dbReference type="EMBL" id="KZ859133">
    <property type="protein sequence ID" value="RDW22928.1"/>
    <property type="molecule type" value="Genomic_DNA"/>
</dbReference>
<evidence type="ECO:0000313" key="7">
    <source>
        <dbReference type="EMBL" id="AOW06308.1"/>
    </source>
</evidence>
<dbReference type="GO" id="GO:0005739">
    <property type="term" value="C:mitochondrion"/>
    <property type="evidence" value="ECO:0007669"/>
    <property type="project" value="UniProtKB-SubCell"/>
</dbReference>
<dbReference type="KEGG" id="yli:2911904"/>
<comment type="similarity">
    <text evidence="2">Belongs to the mitochondrion-specific ribosomal protein mS41 family.</text>
</comment>
<dbReference type="Proteomes" id="UP000256601">
    <property type="component" value="Unassembled WGS sequence"/>
</dbReference>
<dbReference type="VEuPathDB" id="FungiDB:YALI1_E38766g"/>
<evidence type="ECO:0000256" key="1">
    <source>
        <dbReference type="ARBA" id="ARBA00004173"/>
    </source>
</evidence>
<dbReference type="Pfam" id="PF09597">
    <property type="entry name" value="SAM_Ribosomal_mS41"/>
    <property type="match status" value="1"/>
</dbReference>
<evidence type="ECO:0000256" key="2">
    <source>
        <dbReference type="ARBA" id="ARBA00010492"/>
    </source>
</evidence>
<name>A0A1H6PKD0_YARLL</name>
<comment type="subcellular location">
    <subcellularLocation>
        <location evidence="1">Mitochondrion</location>
    </subcellularLocation>
</comment>
<keyword evidence="3" id="KW-0496">Mitochondrion</keyword>
<dbReference type="SMR" id="A0A1H6PKD0"/>
<dbReference type="AlphaFoldDB" id="A0A1H6PKD0"/>
<gene>
    <name evidence="8" type="ORF">B0I71DRAFT_136797</name>
    <name evidence="7" type="ORF">YALI1_E38766g</name>
</gene>
<dbReference type="VEuPathDB" id="FungiDB:YALI0_E32747g"/>
<dbReference type="Proteomes" id="UP000182444">
    <property type="component" value="Chromosome 1E"/>
</dbReference>
<evidence type="ECO:0000313" key="9">
    <source>
        <dbReference type="Proteomes" id="UP000182444"/>
    </source>
</evidence>
<dbReference type="InterPro" id="IPR039603">
    <property type="entry name" value="Ribosomal_mS41"/>
</dbReference>
<accession>A0A1H6PKD0</accession>
<evidence type="ECO:0000313" key="8">
    <source>
        <dbReference type="EMBL" id="RDW22928.1"/>
    </source>
</evidence>